<evidence type="ECO:0000313" key="5">
    <source>
        <dbReference type="EMBL" id="QOR71442.1"/>
    </source>
</evidence>
<dbReference type="GO" id="GO:0000976">
    <property type="term" value="F:transcription cis-regulatory region binding"/>
    <property type="evidence" value="ECO:0007669"/>
    <property type="project" value="TreeGrafter"/>
</dbReference>
<dbReference type="Gene3D" id="1.10.260.40">
    <property type="entry name" value="lambda repressor-like DNA-binding domains"/>
    <property type="match status" value="1"/>
</dbReference>
<name>A0A7M1SXI1_9MICO</name>
<evidence type="ECO:0000259" key="4">
    <source>
        <dbReference type="PROSITE" id="PS50932"/>
    </source>
</evidence>
<dbReference type="CDD" id="cd01392">
    <property type="entry name" value="HTH_LacI"/>
    <property type="match status" value="1"/>
</dbReference>
<keyword evidence="6" id="KW-1185">Reference proteome</keyword>
<keyword evidence="3" id="KW-0804">Transcription</keyword>
<dbReference type="SUPFAM" id="SSF47413">
    <property type="entry name" value="lambda repressor-like DNA-binding domains"/>
    <property type="match status" value="1"/>
</dbReference>
<gene>
    <name evidence="5" type="ORF">IM660_03850</name>
</gene>
<evidence type="ECO:0000256" key="1">
    <source>
        <dbReference type="ARBA" id="ARBA00023015"/>
    </source>
</evidence>
<dbReference type="InterPro" id="IPR028082">
    <property type="entry name" value="Peripla_BP_I"/>
</dbReference>
<keyword evidence="2 5" id="KW-0238">DNA-binding</keyword>
<dbReference type="KEGG" id="halt:IM660_03850"/>
<dbReference type="InterPro" id="IPR046335">
    <property type="entry name" value="LacI/GalR-like_sensor"/>
</dbReference>
<evidence type="ECO:0000313" key="6">
    <source>
        <dbReference type="Proteomes" id="UP000593758"/>
    </source>
</evidence>
<sequence length="332" mass="35222">MAVTMRQVASHAGVSLKTVSNVVNQYEHVSVAMRARVMAAIDELGYQMNVTARNLSTGRTGMLALAVPELRLPYFAELADAVMSAADRLGYTVLIEPTTGDPAGELEVLRSPRRSMTDGLIYSPTALREADAAALAVDFPMVLLGERSLRSDVDHVAMANEAGGTMLTEHLLARGCRRIALIGAHDAEVGAGSLRVRGVRAALARAGLDPDGLPSAGSQRWSRETGRAAAAELLARGETFDALVALNDAMALGAMRALWDAGVDVPGEVRVAGFDDIEDSEYARPSLTTVNPGREEIARTAVRLLVDRIEGRADAASEHQVPAELVVRESTG</sequence>
<evidence type="ECO:0000256" key="2">
    <source>
        <dbReference type="ARBA" id="ARBA00023125"/>
    </source>
</evidence>
<dbReference type="CDD" id="cd06267">
    <property type="entry name" value="PBP1_LacI_sugar_binding-like"/>
    <property type="match status" value="1"/>
</dbReference>
<dbReference type="Pfam" id="PF00356">
    <property type="entry name" value="LacI"/>
    <property type="match status" value="1"/>
</dbReference>
<organism evidence="5 6">
    <name type="scientific">Ruania alkalisoli</name>
    <dbReference type="NCBI Taxonomy" id="2779775"/>
    <lineage>
        <taxon>Bacteria</taxon>
        <taxon>Bacillati</taxon>
        <taxon>Actinomycetota</taxon>
        <taxon>Actinomycetes</taxon>
        <taxon>Micrococcales</taxon>
        <taxon>Ruaniaceae</taxon>
        <taxon>Ruania</taxon>
    </lineage>
</organism>
<dbReference type="SUPFAM" id="SSF53822">
    <property type="entry name" value="Periplasmic binding protein-like I"/>
    <property type="match status" value="1"/>
</dbReference>
<dbReference type="PROSITE" id="PS50932">
    <property type="entry name" value="HTH_LACI_2"/>
    <property type="match status" value="1"/>
</dbReference>
<dbReference type="PANTHER" id="PTHR30146:SF109">
    <property type="entry name" value="HTH-TYPE TRANSCRIPTIONAL REGULATOR GALS"/>
    <property type="match status" value="1"/>
</dbReference>
<dbReference type="Gene3D" id="3.40.50.2300">
    <property type="match status" value="2"/>
</dbReference>
<dbReference type="SMART" id="SM00354">
    <property type="entry name" value="HTH_LACI"/>
    <property type="match status" value="1"/>
</dbReference>
<dbReference type="EMBL" id="CP063169">
    <property type="protein sequence ID" value="QOR71442.1"/>
    <property type="molecule type" value="Genomic_DNA"/>
</dbReference>
<dbReference type="Proteomes" id="UP000593758">
    <property type="component" value="Chromosome"/>
</dbReference>
<reference evidence="5" key="1">
    <citation type="submission" date="2020-10" db="EMBL/GenBank/DDBJ databases">
        <title>Haloactinobacterium sp. RN3S43, a bacterium isolated from saline soil.</title>
        <authorList>
            <person name="Sun J.-Q."/>
        </authorList>
    </citation>
    <scope>NUCLEOTIDE SEQUENCE [LARGE SCALE GENOMIC DNA]</scope>
    <source>
        <strain evidence="5">RN3S43</strain>
    </source>
</reference>
<dbReference type="InterPro" id="IPR010982">
    <property type="entry name" value="Lambda_DNA-bd_dom_sf"/>
</dbReference>
<proteinExistence type="predicted"/>
<dbReference type="PANTHER" id="PTHR30146">
    <property type="entry name" value="LACI-RELATED TRANSCRIPTIONAL REPRESSOR"/>
    <property type="match status" value="1"/>
</dbReference>
<keyword evidence="1" id="KW-0805">Transcription regulation</keyword>
<feature type="domain" description="HTH lacI-type" evidence="4">
    <location>
        <begin position="3"/>
        <end position="57"/>
    </location>
</feature>
<protein>
    <submittedName>
        <fullName evidence="5">LacI family DNA-binding transcriptional regulator</fullName>
    </submittedName>
</protein>
<accession>A0A7M1SXI1</accession>
<dbReference type="AlphaFoldDB" id="A0A7M1SXI1"/>
<dbReference type="GO" id="GO:0003700">
    <property type="term" value="F:DNA-binding transcription factor activity"/>
    <property type="evidence" value="ECO:0007669"/>
    <property type="project" value="TreeGrafter"/>
</dbReference>
<dbReference type="InterPro" id="IPR000843">
    <property type="entry name" value="HTH_LacI"/>
</dbReference>
<evidence type="ECO:0000256" key="3">
    <source>
        <dbReference type="ARBA" id="ARBA00023163"/>
    </source>
</evidence>
<dbReference type="Pfam" id="PF13377">
    <property type="entry name" value="Peripla_BP_3"/>
    <property type="match status" value="1"/>
</dbReference>
<dbReference type="RefSeq" id="WP_193498103.1">
    <property type="nucleotide sequence ID" value="NZ_CP063169.1"/>
</dbReference>